<dbReference type="InterPro" id="IPR036038">
    <property type="entry name" value="Aminotransferase-like"/>
</dbReference>
<name>A0A383C209_9ZZZZ</name>
<dbReference type="GO" id="GO:0003824">
    <property type="term" value="F:catalytic activity"/>
    <property type="evidence" value="ECO:0007669"/>
    <property type="project" value="InterPro"/>
</dbReference>
<dbReference type="EMBL" id="UINC01205155">
    <property type="protein sequence ID" value="SVE26202.1"/>
    <property type="molecule type" value="Genomic_DNA"/>
</dbReference>
<organism evidence="1">
    <name type="scientific">marine metagenome</name>
    <dbReference type="NCBI Taxonomy" id="408172"/>
    <lineage>
        <taxon>unclassified sequences</taxon>
        <taxon>metagenomes</taxon>
        <taxon>ecological metagenomes</taxon>
    </lineage>
</organism>
<evidence type="ECO:0000313" key="1">
    <source>
        <dbReference type="EMBL" id="SVE26202.1"/>
    </source>
</evidence>
<accession>A0A383C209</accession>
<proteinExistence type="predicted"/>
<gene>
    <name evidence="1" type="ORF">METZ01_LOCUS479056</name>
</gene>
<dbReference type="SUPFAM" id="SSF56752">
    <property type="entry name" value="D-aminoacid aminotransferase-like PLP-dependent enzymes"/>
    <property type="match status" value="1"/>
</dbReference>
<reference evidence="1" key="1">
    <citation type="submission" date="2018-05" db="EMBL/GenBank/DDBJ databases">
        <authorList>
            <person name="Lanie J.A."/>
            <person name="Ng W.-L."/>
            <person name="Kazmierczak K.M."/>
            <person name="Andrzejewski T.M."/>
            <person name="Davidsen T.M."/>
            <person name="Wayne K.J."/>
            <person name="Tettelin H."/>
            <person name="Glass J.I."/>
            <person name="Rusch D."/>
            <person name="Podicherti R."/>
            <person name="Tsui H.-C.T."/>
            <person name="Winkler M.E."/>
        </authorList>
    </citation>
    <scope>NUCLEOTIDE SEQUENCE</scope>
</reference>
<protein>
    <submittedName>
        <fullName evidence="1">Uncharacterized protein</fullName>
    </submittedName>
</protein>
<dbReference type="AlphaFoldDB" id="A0A383C209"/>
<sequence>VPINSVNDKKIGEGLRGPFTQKLQKLYFDQVRGKRSANKNWHTYVDS</sequence>
<feature type="non-terminal residue" evidence="1">
    <location>
        <position position="1"/>
    </location>
</feature>